<reference evidence="2" key="1">
    <citation type="submission" date="2016-11" db="UniProtKB">
        <authorList>
            <consortium name="WormBaseParasite"/>
        </authorList>
    </citation>
    <scope>IDENTIFICATION</scope>
    <source>
        <strain evidence="2">KR3021</strain>
    </source>
</reference>
<dbReference type="WBParaSite" id="RSKR_0000367900.1">
    <property type="protein sequence ID" value="RSKR_0000367900.1"/>
    <property type="gene ID" value="RSKR_0000367900"/>
</dbReference>
<dbReference type="Proteomes" id="UP000095286">
    <property type="component" value="Unplaced"/>
</dbReference>
<protein>
    <submittedName>
        <fullName evidence="2">BPI2 domain-containing protein</fullName>
    </submittedName>
</protein>
<proteinExistence type="predicted"/>
<evidence type="ECO:0000313" key="2">
    <source>
        <dbReference type="WBParaSite" id="RSKR_0000367900.1"/>
    </source>
</evidence>
<name>A0AC35TS72_9BILA</name>
<organism evidence="1 2">
    <name type="scientific">Rhabditophanes sp. KR3021</name>
    <dbReference type="NCBI Taxonomy" id="114890"/>
    <lineage>
        <taxon>Eukaryota</taxon>
        <taxon>Metazoa</taxon>
        <taxon>Ecdysozoa</taxon>
        <taxon>Nematoda</taxon>
        <taxon>Chromadorea</taxon>
        <taxon>Rhabditida</taxon>
        <taxon>Tylenchina</taxon>
        <taxon>Panagrolaimomorpha</taxon>
        <taxon>Strongyloidoidea</taxon>
        <taxon>Alloionematidae</taxon>
        <taxon>Rhabditophanes</taxon>
    </lineage>
</organism>
<sequence length="384" mass="41979">MASTLMGEIVTAVVDLPPERVEFPGGSVQITGLQLQMKNTKHNTKSALASPNLVNIDVDQIQLGVKGKITGTMNDNHFDGELSMTTMNLKVALSLAIRNNGNGIPNMHLAACKISQPVPSLFDIVAAKLTAGNKQVLEKSLTAGSNQIFEALICSRIEFVLENRINDRFSLIPNKLAMNTLAEQAIIDEVISKMALRRRQVRSNTQIRLTRAVGARFNLTRASNLLLDYGVVGNPSVVGNFLEINSVSEISLNGRGGTPFGAQPLILPSDLKEDAMMQLIVSDFVPNSLLYHGHNTGIFNTRIDSKTPHFASMMKSSCSISDGVFFCLGTLFRNLSVTFPGRELIMIFKTLKAPVMKFHPLSKGGIQFHIVGEFIENDKNRLTL</sequence>
<accession>A0AC35TS72</accession>
<evidence type="ECO:0000313" key="1">
    <source>
        <dbReference type="Proteomes" id="UP000095286"/>
    </source>
</evidence>